<reference evidence="1" key="2">
    <citation type="journal article" date="2015" name="Fish Shellfish Immunol.">
        <title>Early steps in the European eel (Anguilla anguilla)-Vibrio vulnificus interaction in the gills: Role of the RtxA13 toxin.</title>
        <authorList>
            <person name="Callol A."/>
            <person name="Pajuelo D."/>
            <person name="Ebbesson L."/>
            <person name="Teles M."/>
            <person name="MacKenzie S."/>
            <person name="Amaro C."/>
        </authorList>
    </citation>
    <scope>NUCLEOTIDE SEQUENCE</scope>
</reference>
<organism evidence="1">
    <name type="scientific">Anguilla anguilla</name>
    <name type="common">European freshwater eel</name>
    <name type="synonym">Muraena anguilla</name>
    <dbReference type="NCBI Taxonomy" id="7936"/>
    <lineage>
        <taxon>Eukaryota</taxon>
        <taxon>Metazoa</taxon>
        <taxon>Chordata</taxon>
        <taxon>Craniata</taxon>
        <taxon>Vertebrata</taxon>
        <taxon>Euteleostomi</taxon>
        <taxon>Actinopterygii</taxon>
        <taxon>Neopterygii</taxon>
        <taxon>Teleostei</taxon>
        <taxon>Anguilliformes</taxon>
        <taxon>Anguillidae</taxon>
        <taxon>Anguilla</taxon>
    </lineage>
</organism>
<dbReference type="EMBL" id="GBXM01036755">
    <property type="protein sequence ID" value="JAH71822.1"/>
    <property type="molecule type" value="Transcribed_RNA"/>
</dbReference>
<evidence type="ECO:0000313" key="1">
    <source>
        <dbReference type="EMBL" id="JAH71822.1"/>
    </source>
</evidence>
<reference evidence="1" key="1">
    <citation type="submission" date="2014-11" db="EMBL/GenBank/DDBJ databases">
        <authorList>
            <person name="Amaro Gonzalez C."/>
        </authorList>
    </citation>
    <scope>NUCLEOTIDE SEQUENCE</scope>
</reference>
<accession>A0A0E9V1A7</accession>
<protein>
    <submittedName>
        <fullName evidence="1">Uncharacterized protein</fullName>
    </submittedName>
</protein>
<name>A0A0E9V1A7_ANGAN</name>
<dbReference type="AlphaFoldDB" id="A0A0E9V1A7"/>
<proteinExistence type="predicted"/>
<sequence>MLILTLYYLYFRTFCLHISFNACGLVTM</sequence>